<accession>A0ACC2JVV4</accession>
<gene>
    <name evidence="1" type="ORF">O1611_g2029</name>
</gene>
<protein>
    <submittedName>
        <fullName evidence="1">Uncharacterized protein</fullName>
    </submittedName>
</protein>
<keyword evidence="2" id="KW-1185">Reference proteome</keyword>
<proteinExistence type="predicted"/>
<name>A0ACC2JVV4_9PEZI</name>
<dbReference type="EMBL" id="JAPUUL010000262">
    <property type="protein sequence ID" value="KAJ8131595.1"/>
    <property type="molecule type" value="Genomic_DNA"/>
</dbReference>
<comment type="caution">
    <text evidence="1">The sequence shown here is derived from an EMBL/GenBank/DDBJ whole genome shotgun (WGS) entry which is preliminary data.</text>
</comment>
<evidence type="ECO:0000313" key="1">
    <source>
        <dbReference type="EMBL" id="KAJ8131595.1"/>
    </source>
</evidence>
<organism evidence="1 2">
    <name type="scientific">Lasiodiplodia mahajangana</name>
    <dbReference type="NCBI Taxonomy" id="1108764"/>
    <lineage>
        <taxon>Eukaryota</taxon>
        <taxon>Fungi</taxon>
        <taxon>Dikarya</taxon>
        <taxon>Ascomycota</taxon>
        <taxon>Pezizomycotina</taxon>
        <taxon>Dothideomycetes</taxon>
        <taxon>Dothideomycetes incertae sedis</taxon>
        <taxon>Botryosphaeriales</taxon>
        <taxon>Botryosphaeriaceae</taxon>
        <taxon>Lasiodiplodia</taxon>
    </lineage>
</organism>
<sequence>MYVQNRAWDLGRKLGIMASAGLTGIPALGHIHGGLIRCKMASGKSEITLLSGMCLFNKGKRPSLDLPVQMEIQHETGHGRYYKLQTDRPDRVNVIVAVGWYIEGRFSQYASGGDAHRRPLEQGQEFLLRS</sequence>
<reference evidence="1" key="1">
    <citation type="submission" date="2022-12" db="EMBL/GenBank/DDBJ databases">
        <title>Genome Sequence of Lasiodiplodia mahajangana.</title>
        <authorList>
            <person name="Buettner E."/>
        </authorList>
    </citation>
    <scope>NUCLEOTIDE SEQUENCE</scope>
    <source>
        <strain evidence="1">VT137</strain>
    </source>
</reference>
<evidence type="ECO:0000313" key="2">
    <source>
        <dbReference type="Proteomes" id="UP001153332"/>
    </source>
</evidence>
<dbReference type="Proteomes" id="UP001153332">
    <property type="component" value="Unassembled WGS sequence"/>
</dbReference>